<evidence type="ECO:0000259" key="1">
    <source>
        <dbReference type="PROSITE" id="PS50097"/>
    </source>
</evidence>
<feature type="domain" description="MATH" evidence="2">
    <location>
        <begin position="546"/>
        <end position="683"/>
    </location>
</feature>
<dbReference type="Pfam" id="PF22486">
    <property type="entry name" value="MATH_2"/>
    <property type="match status" value="2"/>
</dbReference>
<dbReference type="Proteomes" id="UP001620626">
    <property type="component" value="Unassembled WGS sequence"/>
</dbReference>
<dbReference type="InterPro" id="IPR011705">
    <property type="entry name" value="BACK"/>
</dbReference>
<dbReference type="PANTHER" id="PTHR45774:SF3">
    <property type="entry name" value="BTB (POZ) DOMAIN-CONTAINING 2B-RELATED"/>
    <property type="match status" value="1"/>
</dbReference>
<dbReference type="Pfam" id="PF00651">
    <property type="entry name" value="BTB"/>
    <property type="match status" value="1"/>
</dbReference>
<dbReference type="PROSITE" id="PS50144">
    <property type="entry name" value="MATH"/>
    <property type="match status" value="2"/>
</dbReference>
<dbReference type="SUPFAM" id="SSF49599">
    <property type="entry name" value="TRAF domain-like"/>
    <property type="match status" value="2"/>
</dbReference>
<evidence type="ECO:0000313" key="3">
    <source>
        <dbReference type="EMBL" id="KAL3121528.1"/>
    </source>
</evidence>
<accession>A0ABD2M2J0</accession>
<dbReference type="Gene3D" id="3.30.710.10">
    <property type="entry name" value="Potassium Channel Kv1.1, Chain A"/>
    <property type="match status" value="1"/>
</dbReference>
<dbReference type="EMBL" id="JBICBT010000185">
    <property type="protein sequence ID" value="KAL3121528.1"/>
    <property type="molecule type" value="Genomic_DNA"/>
</dbReference>
<sequence length="696" mass="79787">MSFTPNSTIAEFTADQAQFENLLLAKMTELERMQRMNLENENDNRQRYFSPDSTITEFTADQASYQKENLTPSEELRRMRITEMERMQKISSHGGYDNGHKMGMAKPETLADRMKLLLSTAKGADAHFLVGQIDKKELVHAHKTILIASSNVFEALFQTEEENSNGTKTGNGNLVVEVRDVEPEAFKVMLSFIYTDDLNELNGDNAMAVLYAAKKYNIPSFVRPSLQIPISELRNVFLAYAQALLFELEDFSRKCLLYICQNATQLFRSKDFLQIDQKILCNLLESDRFLLRDEFEIWKIALRWADEKCRQNGIECSSGNRRSFLGPALFKIRFPNIQEEDFATVVPSGVLTMEELLGIYQFNSHPFLYLRGVPGLYSLKFPCHGRIFAKGHQRGTLVLKIEKMSEFAGESVESRRFGDAMEIKGLALKIRAIIRQNNEGTDEKKYLGFHLWCDAKQEGPRNCIFSATFRIISEKSEAENSIGKLYDNVIDPVYQYGFGNFITFSELMDPSNGFYLREEDKVILAIDLTAKDEKTEQLISDPTKFNGTISMEIEKMSEFAREVIWSERKSEAVYIKGLPWKIWAGIEKKKGNTDKNDKWLAIYLLCDAPEKDENWSCKCSKVIRIVSQKSGAANYKRGEYTKEYTFNSKMNSWGYANVISFAELMNPRKGFYNQNEDKVTLAIDVTVKEAKAEDKS</sequence>
<feature type="domain" description="BTB" evidence="1">
    <location>
        <begin position="124"/>
        <end position="202"/>
    </location>
</feature>
<organism evidence="3 4">
    <name type="scientific">Heterodera trifolii</name>
    <dbReference type="NCBI Taxonomy" id="157864"/>
    <lineage>
        <taxon>Eukaryota</taxon>
        <taxon>Metazoa</taxon>
        <taxon>Ecdysozoa</taxon>
        <taxon>Nematoda</taxon>
        <taxon>Chromadorea</taxon>
        <taxon>Rhabditida</taxon>
        <taxon>Tylenchina</taxon>
        <taxon>Tylenchomorpha</taxon>
        <taxon>Tylenchoidea</taxon>
        <taxon>Heteroderidae</taxon>
        <taxon>Heteroderinae</taxon>
        <taxon>Heterodera</taxon>
    </lineage>
</organism>
<dbReference type="PROSITE" id="PS50097">
    <property type="entry name" value="BTB"/>
    <property type="match status" value="1"/>
</dbReference>
<evidence type="ECO:0000313" key="4">
    <source>
        <dbReference type="Proteomes" id="UP001620626"/>
    </source>
</evidence>
<dbReference type="SUPFAM" id="SSF54695">
    <property type="entry name" value="POZ domain"/>
    <property type="match status" value="1"/>
</dbReference>
<dbReference type="SMART" id="SM00225">
    <property type="entry name" value="BTB"/>
    <property type="match status" value="1"/>
</dbReference>
<dbReference type="Gene3D" id="1.25.40.420">
    <property type="match status" value="1"/>
</dbReference>
<dbReference type="AlphaFoldDB" id="A0ABD2M2J0"/>
<dbReference type="Pfam" id="PF07707">
    <property type="entry name" value="BACK"/>
    <property type="match status" value="1"/>
</dbReference>
<protein>
    <recommendedName>
        <fullName evidence="5">BTB domain-containing protein</fullName>
    </recommendedName>
</protein>
<dbReference type="SMART" id="SM00875">
    <property type="entry name" value="BACK"/>
    <property type="match status" value="1"/>
</dbReference>
<gene>
    <name evidence="3" type="ORF">niasHT_003456</name>
</gene>
<evidence type="ECO:0008006" key="5">
    <source>
        <dbReference type="Google" id="ProtNLM"/>
    </source>
</evidence>
<proteinExistence type="predicted"/>
<dbReference type="InterPro" id="IPR008974">
    <property type="entry name" value="TRAF-like"/>
</dbReference>
<dbReference type="PANTHER" id="PTHR45774">
    <property type="entry name" value="BTB/POZ DOMAIN-CONTAINING"/>
    <property type="match status" value="1"/>
</dbReference>
<evidence type="ECO:0000259" key="2">
    <source>
        <dbReference type="PROSITE" id="PS50144"/>
    </source>
</evidence>
<reference evidence="3 4" key="1">
    <citation type="submission" date="2024-10" db="EMBL/GenBank/DDBJ databases">
        <authorList>
            <person name="Kim D."/>
        </authorList>
    </citation>
    <scope>NUCLEOTIDE SEQUENCE [LARGE SCALE GENOMIC DNA]</scope>
    <source>
        <strain evidence="3">BH-2024</strain>
    </source>
</reference>
<dbReference type="InterPro" id="IPR002083">
    <property type="entry name" value="MATH/TRAF_dom"/>
</dbReference>
<feature type="domain" description="MATH" evidence="2">
    <location>
        <begin position="394"/>
        <end position="528"/>
    </location>
</feature>
<name>A0ABD2M2J0_9BILA</name>
<dbReference type="Gene3D" id="2.60.210.10">
    <property type="entry name" value="Apoptosis, Tumor Necrosis Factor Receptor Associated Protein 2, Chain A"/>
    <property type="match status" value="2"/>
</dbReference>
<dbReference type="InterPro" id="IPR000210">
    <property type="entry name" value="BTB/POZ_dom"/>
</dbReference>
<dbReference type="InterPro" id="IPR011333">
    <property type="entry name" value="SKP1/BTB/POZ_sf"/>
</dbReference>
<keyword evidence="4" id="KW-1185">Reference proteome</keyword>
<comment type="caution">
    <text evidence="3">The sequence shown here is derived from an EMBL/GenBank/DDBJ whole genome shotgun (WGS) entry which is preliminary data.</text>
</comment>